<organism evidence="1 3">
    <name type="scientific">Parascaris univalens</name>
    <name type="common">Nematode worm</name>
    <dbReference type="NCBI Taxonomy" id="6257"/>
    <lineage>
        <taxon>Eukaryota</taxon>
        <taxon>Metazoa</taxon>
        <taxon>Ecdysozoa</taxon>
        <taxon>Nematoda</taxon>
        <taxon>Chromadorea</taxon>
        <taxon>Rhabditida</taxon>
        <taxon>Spirurina</taxon>
        <taxon>Ascaridomorpha</taxon>
        <taxon>Ascaridoidea</taxon>
        <taxon>Ascarididae</taxon>
        <taxon>Parascaris</taxon>
    </lineage>
</organism>
<sequence>MSTYPKKRNFPSFEKRSLKTLLLFSEMGKTRLWCDLSKEVAFMVPEKCSKRDAARRWNSAWRHLMVI</sequence>
<name>A0A915CKX8_PARUN</name>
<dbReference type="WBParaSite" id="PgR263_g001_t03">
    <property type="protein sequence ID" value="PgR263_g001_t03"/>
    <property type="gene ID" value="PgR263_g001"/>
</dbReference>
<evidence type="ECO:0000313" key="3">
    <source>
        <dbReference type="WBParaSite" id="PgR263_g001_t03"/>
    </source>
</evidence>
<dbReference type="WBParaSite" id="PgR263_g001_t02">
    <property type="protein sequence ID" value="PgR263_g001_t02"/>
    <property type="gene ID" value="PgR263_g001"/>
</dbReference>
<dbReference type="Proteomes" id="UP000887569">
    <property type="component" value="Unplaced"/>
</dbReference>
<protein>
    <submittedName>
        <fullName evidence="2 3">Uncharacterized protein</fullName>
    </submittedName>
</protein>
<proteinExistence type="predicted"/>
<evidence type="ECO:0000313" key="1">
    <source>
        <dbReference type="Proteomes" id="UP000887569"/>
    </source>
</evidence>
<reference evidence="2 3" key="1">
    <citation type="submission" date="2022-11" db="UniProtKB">
        <authorList>
            <consortium name="WormBaseParasite"/>
        </authorList>
    </citation>
    <scope>IDENTIFICATION</scope>
</reference>
<evidence type="ECO:0000313" key="2">
    <source>
        <dbReference type="WBParaSite" id="PgR263_g001_t02"/>
    </source>
</evidence>
<dbReference type="AlphaFoldDB" id="A0A915CKX8"/>
<keyword evidence="1" id="KW-1185">Reference proteome</keyword>
<accession>A0A915CKX8</accession>